<feature type="DNA-binding region" description="OmpR/PhoB-type" evidence="2">
    <location>
        <begin position="1"/>
        <end position="98"/>
    </location>
</feature>
<dbReference type="Gene3D" id="1.25.40.10">
    <property type="entry name" value="Tetratricopeptide repeat domain"/>
    <property type="match status" value="1"/>
</dbReference>
<dbReference type="CDD" id="cd00383">
    <property type="entry name" value="trans_reg_C"/>
    <property type="match status" value="1"/>
</dbReference>
<protein>
    <submittedName>
        <fullName evidence="4">Winged helix-turn-helix domain-containing protein</fullName>
    </submittedName>
</protein>
<proteinExistence type="predicted"/>
<keyword evidence="5" id="KW-1185">Reference proteome</keyword>
<reference evidence="4 5" key="1">
    <citation type="submission" date="2023-05" db="EMBL/GenBank/DDBJ databases">
        <title>Sedimentitalea sp. nov. JM2-8.</title>
        <authorList>
            <person name="Huang J."/>
        </authorList>
    </citation>
    <scope>NUCLEOTIDE SEQUENCE [LARGE SCALE GENOMIC DNA]</scope>
    <source>
        <strain evidence="4 5">JM2-8</strain>
    </source>
</reference>
<dbReference type="Pfam" id="PF00486">
    <property type="entry name" value="Trans_reg_C"/>
    <property type="match status" value="1"/>
</dbReference>
<evidence type="ECO:0000256" key="2">
    <source>
        <dbReference type="PROSITE-ProRule" id="PRU01091"/>
    </source>
</evidence>
<dbReference type="EMBL" id="JASNJE010000033">
    <property type="protein sequence ID" value="MDK3075271.1"/>
    <property type="molecule type" value="Genomic_DNA"/>
</dbReference>
<dbReference type="SUPFAM" id="SSF48452">
    <property type="entry name" value="TPR-like"/>
    <property type="match status" value="1"/>
</dbReference>
<organism evidence="4 5">
    <name type="scientific">Sedimentitalea xiamensis</name>
    <dbReference type="NCBI Taxonomy" id="3050037"/>
    <lineage>
        <taxon>Bacteria</taxon>
        <taxon>Pseudomonadati</taxon>
        <taxon>Pseudomonadota</taxon>
        <taxon>Alphaproteobacteria</taxon>
        <taxon>Rhodobacterales</taxon>
        <taxon>Paracoccaceae</taxon>
        <taxon>Sedimentitalea</taxon>
    </lineage>
</organism>
<evidence type="ECO:0000256" key="1">
    <source>
        <dbReference type="ARBA" id="ARBA00023125"/>
    </source>
</evidence>
<feature type="domain" description="OmpR/PhoB-type" evidence="3">
    <location>
        <begin position="1"/>
        <end position="98"/>
    </location>
</feature>
<dbReference type="InterPro" id="IPR016032">
    <property type="entry name" value="Sig_transdc_resp-reg_C-effctor"/>
</dbReference>
<gene>
    <name evidence="4" type="ORF">QO034_19485</name>
</gene>
<dbReference type="SUPFAM" id="SSF46894">
    <property type="entry name" value="C-terminal effector domain of the bipartite response regulators"/>
    <property type="match status" value="1"/>
</dbReference>
<evidence type="ECO:0000313" key="4">
    <source>
        <dbReference type="EMBL" id="MDK3075271.1"/>
    </source>
</evidence>
<comment type="caution">
    <text evidence="4">The sequence shown here is derived from an EMBL/GenBank/DDBJ whole genome shotgun (WGS) entry which is preliminary data.</text>
</comment>
<name>A0ABT7FJF1_9RHOB</name>
<evidence type="ECO:0000313" key="5">
    <source>
        <dbReference type="Proteomes" id="UP001227126"/>
    </source>
</evidence>
<sequence>MYWRFGDYTLDLRTAELIGPDGQIHVERQTFAVLAHLIAHADRVVTRDELVEAVWDGRHVSDATVSTSIKLARRAVGDDGSTQNAIRTIHGRGFRFVAELEQPTPTRAATGPEATPCETPVDNDQPGAGRPSLAVLRFQSVGGEGLASQIASALAAELITCLSRIGWLHMIARGSSFRFDPDTADPAEIAAALSVRYLVTGMVETVGELATISVELQSADDFGLIWAERFACNLSDLQTQRSQIVSAIISSLELEIPKHESLSARKLSKAQFDAWTHFHLGITHLYRFDTGSNLVAGEHFDTAISLDPEFARAHAAKSFVHWQNAFMQLGEDRAQPISDAIAAAEKALTIDPREPFAAFNMARAKWLQGALEEGMDWFGRSLAINPNFAQSHYNLGLMQVLGGYAEDGAEASKTALRLSPLDPLAYAMFSTLALSAILRDDHQEAVRLSERANQEPGVHYFIPMIAAAANELAGNTATAERWAARTRQLRDDARAAHFFHSFPFRDEKYRQKLLSSFERLGFA</sequence>
<dbReference type="Gene3D" id="1.10.10.10">
    <property type="entry name" value="Winged helix-like DNA-binding domain superfamily/Winged helix DNA-binding domain"/>
    <property type="match status" value="1"/>
</dbReference>
<dbReference type="SMART" id="SM00862">
    <property type="entry name" value="Trans_reg_C"/>
    <property type="match status" value="1"/>
</dbReference>
<evidence type="ECO:0000259" key="3">
    <source>
        <dbReference type="PROSITE" id="PS51755"/>
    </source>
</evidence>
<accession>A0ABT7FJF1</accession>
<dbReference type="InterPro" id="IPR036388">
    <property type="entry name" value="WH-like_DNA-bd_sf"/>
</dbReference>
<keyword evidence="1 2" id="KW-0238">DNA-binding</keyword>
<dbReference type="PROSITE" id="PS51755">
    <property type="entry name" value="OMPR_PHOB"/>
    <property type="match status" value="1"/>
</dbReference>
<dbReference type="Proteomes" id="UP001227126">
    <property type="component" value="Unassembled WGS sequence"/>
</dbReference>
<dbReference type="RefSeq" id="WP_284487200.1">
    <property type="nucleotide sequence ID" value="NZ_JASNJE010000033.1"/>
</dbReference>
<dbReference type="InterPro" id="IPR001867">
    <property type="entry name" value="OmpR/PhoB-type_DNA-bd"/>
</dbReference>
<dbReference type="InterPro" id="IPR011990">
    <property type="entry name" value="TPR-like_helical_dom_sf"/>
</dbReference>